<feature type="region of interest" description="Disordered" evidence="1">
    <location>
        <begin position="119"/>
        <end position="143"/>
    </location>
</feature>
<gene>
    <name evidence="3" type="ORF">JZ751_014521</name>
</gene>
<accession>A0A8T2MXJ4</accession>
<reference evidence="3" key="1">
    <citation type="thesis" date="2021" institute="BYU ScholarsArchive" country="Provo, UT, USA">
        <title>Applications of and Algorithms for Genome Assembly and Genomic Analyses with an Emphasis on Marine Teleosts.</title>
        <authorList>
            <person name="Pickett B.D."/>
        </authorList>
    </citation>
    <scope>NUCLEOTIDE SEQUENCE</scope>
    <source>
        <strain evidence="3">HI-2016</strain>
    </source>
</reference>
<evidence type="ECO:0000259" key="2">
    <source>
        <dbReference type="Pfam" id="PF00248"/>
    </source>
</evidence>
<dbReference type="PANTHER" id="PTHR43147">
    <property type="entry name" value="PROTEIN TAS"/>
    <property type="match status" value="1"/>
</dbReference>
<evidence type="ECO:0000313" key="3">
    <source>
        <dbReference type="EMBL" id="KAG9332423.1"/>
    </source>
</evidence>
<evidence type="ECO:0000256" key="1">
    <source>
        <dbReference type="SAM" id="MobiDB-lite"/>
    </source>
</evidence>
<keyword evidence="4" id="KW-1185">Reference proteome</keyword>
<dbReference type="AlphaFoldDB" id="A0A8T2MXJ4"/>
<dbReference type="Proteomes" id="UP000824540">
    <property type="component" value="Unassembled WGS sequence"/>
</dbReference>
<dbReference type="SUPFAM" id="SSF51430">
    <property type="entry name" value="NAD(P)-linked oxidoreductase"/>
    <property type="match status" value="1"/>
</dbReference>
<feature type="domain" description="NADP-dependent oxidoreductase" evidence="2">
    <location>
        <begin position="18"/>
        <end position="68"/>
    </location>
</feature>
<dbReference type="PANTHER" id="PTHR43147:SF2">
    <property type="entry name" value="NADP-DEPENDENT OXIDOREDUCTASE DOMAIN-CONTAINING PROTEIN"/>
    <property type="match status" value="1"/>
</dbReference>
<dbReference type="EMBL" id="JAFBMS010000237">
    <property type="protein sequence ID" value="KAG9332423.1"/>
    <property type="molecule type" value="Genomic_DNA"/>
</dbReference>
<sequence>MAQVPKVRLSGGLEICRLLNGMWQVSGAHGPIDPHKAVKAMEAYVNAGMTSFDMADIYGPAEEIFGKFNSQASINSALPAEWHRFLSPCVHRSLKWAWGSANAAHGGSDTCEGLIREGVEGRGSSEGQGRDRPSVQGLTKWVPRPGPMDRKVVEKAIQRSMSRMQVDRLDCLQFHWWDYQDKRYLEALGHLSDLQQEGMIGELALTNFDTRRLEEITSRGIQISSNQVQYSIIDRRPAAKMEKFCLAHDVKLLTYGTLGGGLISERYLGCEEPKSRAELSTASLSKYKNMVDLWGGWGLFQELLSALDVVAGRHGCSIANVATKYVLDRPAVGGVIVGCRLGVAGAEHIQDNLRSLNVSITPEDLSAIDHVLHRSRDLMCAIGDCGDEYRH</sequence>
<protein>
    <recommendedName>
        <fullName evidence="2">NADP-dependent oxidoreductase domain-containing protein</fullName>
    </recommendedName>
</protein>
<proteinExistence type="predicted"/>
<dbReference type="Gene3D" id="3.20.20.100">
    <property type="entry name" value="NADP-dependent oxidoreductase domain"/>
    <property type="match status" value="1"/>
</dbReference>
<dbReference type="InterPro" id="IPR036812">
    <property type="entry name" value="NAD(P)_OxRdtase_dom_sf"/>
</dbReference>
<dbReference type="OrthoDB" id="48988at2759"/>
<organism evidence="3 4">
    <name type="scientific">Albula glossodonta</name>
    <name type="common">roundjaw bonefish</name>
    <dbReference type="NCBI Taxonomy" id="121402"/>
    <lineage>
        <taxon>Eukaryota</taxon>
        <taxon>Metazoa</taxon>
        <taxon>Chordata</taxon>
        <taxon>Craniata</taxon>
        <taxon>Vertebrata</taxon>
        <taxon>Euteleostomi</taxon>
        <taxon>Actinopterygii</taxon>
        <taxon>Neopterygii</taxon>
        <taxon>Teleostei</taxon>
        <taxon>Albuliformes</taxon>
        <taxon>Albulidae</taxon>
        <taxon>Albula</taxon>
    </lineage>
</organism>
<name>A0A8T2MXJ4_9TELE</name>
<evidence type="ECO:0000313" key="4">
    <source>
        <dbReference type="Proteomes" id="UP000824540"/>
    </source>
</evidence>
<feature type="domain" description="NADP-dependent oxidoreductase" evidence="2">
    <location>
        <begin position="130"/>
        <end position="371"/>
    </location>
</feature>
<dbReference type="Pfam" id="PF00248">
    <property type="entry name" value="Aldo_ket_red"/>
    <property type="match status" value="2"/>
</dbReference>
<comment type="caution">
    <text evidence="3">The sequence shown here is derived from an EMBL/GenBank/DDBJ whole genome shotgun (WGS) entry which is preliminary data.</text>
</comment>
<dbReference type="InterPro" id="IPR023210">
    <property type="entry name" value="NADP_OxRdtase_dom"/>
</dbReference>
<dbReference type="CDD" id="cd19101">
    <property type="entry name" value="AKR_unchar"/>
    <property type="match status" value="1"/>
</dbReference>